<dbReference type="InterPro" id="IPR043129">
    <property type="entry name" value="ATPase_NBD"/>
</dbReference>
<keyword evidence="3" id="KW-1185">Reference proteome</keyword>
<dbReference type="SUPFAM" id="SSF53067">
    <property type="entry name" value="Actin-like ATPase domain"/>
    <property type="match status" value="1"/>
</dbReference>
<dbReference type="SUPFAM" id="SSF46785">
    <property type="entry name" value="Winged helix' DNA-binding domain"/>
    <property type="match status" value="1"/>
</dbReference>
<comment type="caution">
    <text evidence="2">The sequence shown here is derived from an EMBL/GenBank/DDBJ whole genome shotgun (WGS) entry which is preliminary data.</text>
</comment>
<comment type="similarity">
    <text evidence="1">Belongs to the ROK (NagC/XylR) family.</text>
</comment>
<protein>
    <submittedName>
        <fullName evidence="2">Sugar kinase</fullName>
    </submittedName>
</protein>
<evidence type="ECO:0000313" key="2">
    <source>
        <dbReference type="EMBL" id="GGF93254.1"/>
    </source>
</evidence>
<dbReference type="InterPro" id="IPR036388">
    <property type="entry name" value="WH-like_DNA-bd_sf"/>
</dbReference>
<evidence type="ECO:0000313" key="3">
    <source>
        <dbReference type="Proteomes" id="UP000654257"/>
    </source>
</evidence>
<dbReference type="PANTHER" id="PTHR18964:SF149">
    <property type="entry name" value="BIFUNCTIONAL UDP-N-ACETYLGLUCOSAMINE 2-EPIMERASE_N-ACETYLMANNOSAMINE KINASE"/>
    <property type="match status" value="1"/>
</dbReference>
<organism evidence="2 3">
    <name type="scientific">Rhodococcoides trifolii</name>
    <dbReference type="NCBI Taxonomy" id="908250"/>
    <lineage>
        <taxon>Bacteria</taxon>
        <taxon>Bacillati</taxon>
        <taxon>Actinomycetota</taxon>
        <taxon>Actinomycetes</taxon>
        <taxon>Mycobacteriales</taxon>
        <taxon>Nocardiaceae</taxon>
        <taxon>Rhodococcoides</taxon>
    </lineage>
</organism>
<sequence>MVRSIHLGGQRTRKDLADRLELNRSTIKAVVDELVGDGLAIENPDSSGGNAGRPSLVVAPVPSSVWVVAVDAAIDWLTVAAVGLGGSVLAEVRLEPPAGEFDPQVLVRLLGDAVTSIGARFDRPPSAVGVAVPGLVRSSDNLVRSAPNLGWVDVPLGDMLAAETGSDVFVGNESNLGALAEHVRGAARDVDDVVYLMADVGVGGGVISSGVTVVGAGGYAVELGHMGINGRRRCRCGSLGCWETEVGRFAMQRAVGLPEHATIDELCDRLQSCTPGDPVLDSYAEWLALGLRNVVAMFDPRVVVFGGLFADLLPAVQDRLVASLAESLVVRQFGVQLRPAALGSRASLVGAAEVAFATVLDRV</sequence>
<dbReference type="EMBL" id="BMCU01000001">
    <property type="protein sequence ID" value="GGF93254.1"/>
    <property type="molecule type" value="Genomic_DNA"/>
</dbReference>
<reference evidence="2" key="2">
    <citation type="submission" date="2020-09" db="EMBL/GenBank/DDBJ databases">
        <authorList>
            <person name="Sun Q."/>
            <person name="Sedlacek I."/>
        </authorList>
    </citation>
    <scope>NUCLEOTIDE SEQUENCE</scope>
    <source>
        <strain evidence="2">CCM 7905</strain>
    </source>
</reference>
<dbReference type="InterPro" id="IPR000600">
    <property type="entry name" value="ROK"/>
</dbReference>
<dbReference type="Proteomes" id="UP000654257">
    <property type="component" value="Unassembled WGS sequence"/>
</dbReference>
<dbReference type="GO" id="GO:0016301">
    <property type="term" value="F:kinase activity"/>
    <property type="evidence" value="ECO:0007669"/>
    <property type="project" value="UniProtKB-KW"/>
</dbReference>
<dbReference type="Pfam" id="PF00480">
    <property type="entry name" value="ROK"/>
    <property type="match status" value="1"/>
</dbReference>
<name>A0A917CQP3_9NOCA</name>
<keyword evidence="2" id="KW-0808">Transferase</keyword>
<reference evidence="2" key="1">
    <citation type="journal article" date="2014" name="Int. J. Syst. Evol. Microbiol.">
        <title>Complete genome sequence of Corynebacterium casei LMG S-19264T (=DSM 44701T), isolated from a smear-ripened cheese.</title>
        <authorList>
            <consortium name="US DOE Joint Genome Institute (JGI-PGF)"/>
            <person name="Walter F."/>
            <person name="Albersmeier A."/>
            <person name="Kalinowski J."/>
            <person name="Ruckert C."/>
        </authorList>
    </citation>
    <scope>NUCLEOTIDE SEQUENCE</scope>
    <source>
        <strain evidence="2">CCM 7905</strain>
    </source>
</reference>
<dbReference type="InterPro" id="IPR036390">
    <property type="entry name" value="WH_DNA-bd_sf"/>
</dbReference>
<dbReference type="AlphaFoldDB" id="A0A917CQP3"/>
<dbReference type="Gene3D" id="3.30.420.40">
    <property type="match status" value="2"/>
</dbReference>
<dbReference type="Gene3D" id="1.10.10.10">
    <property type="entry name" value="Winged helix-like DNA-binding domain superfamily/Winged helix DNA-binding domain"/>
    <property type="match status" value="1"/>
</dbReference>
<evidence type="ECO:0000256" key="1">
    <source>
        <dbReference type="ARBA" id="ARBA00006479"/>
    </source>
</evidence>
<proteinExistence type="inferred from homology"/>
<keyword evidence="2" id="KW-0418">Kinase</keyword>
<gene>
    <name evidence="2" type="ORF">GCM10007304_03870</name>
</gene>
<dbReference type="PANTHER" id="PTHR18964">
    <property type="entry name" value="ROK (REPRESSOR, ORF, KINASE) FAMILY"/>
    <property type="match status" value="1"/>
</dbReference>
<accession>A0A917CQP3</accession>